<evidence type="ECO:0000313" key="1">
    <source>
        <dbReference type="EMBL" id="KAE8399267.1"/>
    </source>
</evidence>
<evidence type="ECO:0000313" key="2">
    <source>
        <dbReference type="Proteomes" id="UP000325579"/>
    </source>
</evidence>
<dbReference type="Proteomes" id="UP000325579">
    <property type="component" value="Unassembled WGS sequence"/>
</dbReference>
<proteinExistence type="predicted"/>
<name>A0A5N7CZM6_9EURO</name>
<dbReference type="RefSeq" id="XP_031936586.1">
    <property type="nucleotide sequence ID" value="XM_032083280.1"/>
</dbReference>
<reference evidence="1 2" key="1">
    <citation type="submission" date="2019-04" db="EMBL/GenBank/DDBJ databases">
        <authorList>
            <consortium name="DOE Joint Genome Institute"/>
            <person name="Mondo S."/>
            <person name="Kjaerbolling I."/>
            <person name="Vesth T."/>
            <person name="Frisvad J.C."/>
            <person name="Nybo J.L."/>
            <person name="Theobald S."/>
            <person name="Kildgaard S."/>
            <person name="Isbrandt T."/>
            <person name="Kuo A."/>
            <person name="Sato A."/>
            <person name="Lyhne E.K."/>
            <person name="Kogle M.E."/>
            <person name="Wiebenga A."/>
            <person name="Kun R.S."/>
            <person name="Lubbers R.J."/>
            <person name="Makela M.R."/>
            <person name="Barry K."/>
            <person name="Chovatia M."/>
            <person name="Clum A."/>
            <person name="Daum C."/>
            <person name="Haridas S."/>
            <person name="He G."/>
            <person name="LaButti K."/>
            <person name="Lipzen A."/>
            <person name="Riley R."/>
            <person name="Salamov A."/>
            <person name="Simmons B.A."/>
            <person name="Magnuson J.K."/>
            <person name="Henrissat B."/>
            <person name="Mortensen U.H."/>
            <person name="Larsen T.O."/>
            <person name="Devries R.P."/>
            <person name="Grigoriev I.V."/>
            <person name="Machida M."/>
            <person name="Baker S.E."/>
            <person name="Andersen M.R."/>
            <person name="Cantor M.N."/>
            <person name="Hua S.X."/>
        </authorList>
    </citation>
    <scope>NUCLEOTIDE SEQUENCE [LARGE SCALE GENOMIC DNA]</scope>
    <source>
        <strain evidence="1 2">CBS 119388</strain>
    </source>
</reference>
<protein>
    <submittedName>
        <fullName evidence="1">Uncharacterized protein</fullName>
    </submittedName>
</protein>
<dbReference type="EMBL" id="ML736837">
    <property type="protein sequence ID" value="KAE8399267.1"/>
    <property type="molecule type" value="Genomic_DNA"/>
</dbReference>
<gene>
    <name evidence="1" type="ORF">BDV37DRAFT_261071</name>
</gene>
<organism evidence="1 2">
    <name type="scientific">Aspergillus pseudonomiae</name>
    <dbReference type="NCBI Taxonomy" id="1506151"/>
    <lineage>
        <taxon>Eukaryota</taxon>
        <taxon>Fungi</taxon>
        <taxon>Dikarya</taxon>
        <taxon>Ascomycota</taxon>
        <taxon>Pezizomycotina</taxon>
        <taxon>Eurotiomycetes</taxon>
        <taxon>Eurotiomycetidae</taxon>
        <taxon>Eurotiales</taxon>
        <taxon>Aspergillaceae</taxon>
        <taxon>Aspergillus</taxon>
        <taxon>Aspergillus subgen. Circumdati</taxon>
    </lineage>
</organism>
<sequence length="164" mass="19194">MRRERERGIEGRGGWRWRQRWCEHLLVYERRRRLHEVAPAPQDVSTPCHSGGFPKNVVRGLTRLKLYSLRSHHPFYDRQMDTRWALSSFSKFYQTTACEDKLIIHSPHQSGVIVSLLLALDRIIADRNFSHRLVYFFFFTFCISPLSCAPESQVHVFGTAVCAS</sequence>
<dbReference type="AlphaFoldDB" id="A0A5N7CZM6"/>
<keyword evidence="2" id="KW-1185">Reference proteome</keyword>
<dbReference type="GeneID" id="43667971"/>
<accession>A0A5N7CZM6</accession>